<dbReference type="InterPro" id="IPR038282">
    <property type="entry name" value="DUF2267_sf"/>
</dbReference>
<dbReference type="Gene3D" id="1.10.490.110">
    <property type="entry name" value="Uncharacterized conserved protein DUF2267"/>
    <property type="match status" value="1"/>
</dbReference>
<reference evidence="2" key="1">
    <citation type="journal article" date="2014" name="Int. J. Syst. Evol. Microbiol.">
        <title>Complete genome sequence of Corynebacterium casei LMG S-19264T (=DSM 44701T), isolated from a smear-ripened cheese.</title>
        <authorList>
            <consortium name="US DOE Joint Genome Institute (JGI-PGF)"/>
            <person name="Walter F."/>
            <person name="Albersmeier A."/>
            <person name="Kalinowski J."/>
            <person name="Ruckert C."/>
        </authorList>
    </citation>
    <scope>NUCLEOTIDE SEQUENCE</scope>
    <source>
        <strain evidence="2">JCM 4490</strain>
    </source>
</reference>
<proteinExistence type="predicted"/>
<evidence type="ECO:0000313" key="3">
    <source>
        <dbReference type="Proteomes" id="UP000620224"/>
    </source>
</evidence>
<evidence type="ECO:0008006" key="4">
    <source>
        <dbReference type="Google" id="ProtNLM"/>
    </source>
</evidence>
<organism evidence="2 3">
    <name type="scientific">Streptomyces lucensis JCM 4490</name>
    <dbReference type="NCBI Taxonomy" id="1306176"/>
    <lineage>
        <taxon>Bacteria</taxon>
        <taxon>Bacillati</taxon>
        <taxon>Actinomycetota</taxon>
        <taxon>Actinomycetes</taxon>
        <taxon>Kitasatosporales</taxon>
        <taxon>Streptomycetaceae</taxon>
        <taxon>Streptomyces</taxon>
    </lineage>
</organism>
<dbReference type="Proteomes" id="UP000620224">
    <property type="component" value="Unassembled WGS sequence"/>
</dbReference>
<gene>
    <name evidence="2" type="ORF">GCM10010503_25110</name>
</gene>
<keyword evidence="3" id="KW-1185">Reference proteome</keyword>
<name>A0A918J6J7_9ACTN</name>
<evidence type="ECO:0000256" key="1">
    <source>
        <dbReference type="SAM" id="MobiDB-lite"/>
    </source>
</evidence>
<dbReference type="Pfam" id="PF10025">
    <property type="entry name" value="DUF2267"/>
    <property type="match status" value="1"/>
</dbReference>
<protein>
    <recommendedName>
        <fullName evidence="4">DUF2267 domain-containing protein</fullName>
    </recommendedName>
</protein>
<dbReference type="RefSeq" id="WP_229816021.1">
    <property type="nucleotide sequence ID" value="NZ_BMUE01000004.1"/>
</dbReference>
<evidence type="ECO:0000313" key="2">
    <source>
        <dbReference type="EMBL" id="GGW47270.1"/>
    </source>
</evidence>
<accession>A0A918J6J7</accession>
<dbReference type="InterPro" id="IPR018727">
    <property type="entry name" value="DUF2267"/>
</dbReference>
<sequence>MGGPAGNATAESRPRSQARRPFLDTITRRAPVPPEKAEPLTRATLETLAERLTRGEAEDLASELPRPLKEPLVSPTPEAESFGLDEFINRVSRRAGVSPDEAREGVRAELSTLRDAVSDGEFRHVISQLPRDFEALVGAPG</sequence>
<feature type="region of interest" description="Disordered" evidence="1">
    <location>
        <begin position="1"/>
        <end position="42"/>
    </location>
</feature>
<feature type="region of interest" description="Disordered" evidence="1">
    <location>
        <begin position="54"/>
        <end position="80"/>
    </location>
</feature>
<dbReference type="AlphaFoldDB" id="A0A918J6J7"/>
<reference evidence="2" key="2">
    <citation type="submission" date="2020-09" db="EMBL/GenBank/DDBJ databases">
        <authorList>
            <person name="Sun Q."/>
            <person name="Ohkuma M."/>
        </authorList>
    </citation>
    <scope>NUCLEOTIDE SEQUENCE</scope>
    <source>
        <strain evidence="2">JCM 4490</strain>
    </source>
</reference>
<dbReference type="EMBL" id="BMUE01000004">
    <property type="protein sequence ID" value="GGW47270.1"/>
    <property type="molecule type" value="Genomic_DNA"/>
</dbReference>
<comment type="caution">
    <text evidence="2">The sequence shown here is derived from an EMBL/GenBank/DDBJ whole genome shotgun (WGS) entry which is preliminary data.</text>
</comment>